<keyword evidence="2" id="KW-1185">Reference proteome</keyword>
<name>A0AAN6DW89_9EURO</name>
<dbReference type="EMBL" id="MU404354">
    <property type="protein sequence ID" value="KAI1612574.1"/>
    <property type="molecule type" value="Genomic_DNA"/>
</dbReference>
<sequence>MENCFYETSWLVHSIPKLTAPFTALLTPPSTHEQARHRYQLSTHADTFRDALSQARPHYEFEEEKEKLGVLRQCKWTRLDGDVNEAAQSDHAGRKRKRADSVINGSVDQGVLISLVYEKTTHKFILYTTNNNAAKRSRSLPWTQSCSRSRNPTAILLSKSSPSAVRSLTNYLYDTFALDNIHPLQLPSAFIQGTLQRYLSSIYSSLETASTSQQARVQDIFINVISTVKVHIAFSAPVAPHLKSLELAIAPFAVLKAMPENGKSDKEYFMGAISSYIHATTGLILPVFDDEEGSDDGRHAMEVDSSKPEAPMKISRISNAAYAISCDHRLKFVLRAVDVVEGSDTPGENCVRKANQEVLDAIVAEAARQAADDE</sequence>
<organism evidence="1 2">
    <name type="scientific">Exophiala viscosa</name>
    <dbReference type="NCBI Taxonomy" id="2486360"/>
    <lineage>
        <taxon>Eukaryota</taxon>
        <taxon>Fungi</taxon>
        <taxon>Dikarya</taxon>
        <taxon>Ascomycota</taxon>
        <taxon>Pezizomycotina</taxon>
        <taxon>Eurotiomycetes</taxon>
        <taxon>Chaetothyriomycetidae</taxon>
        <taxon>Chaetothyriales</taxon>
        <taxon>Herpotrichiellaceae</taxon>
        <taxon>Exophiala</taxon>
    </lineage>
</organism>
<dbReference type="Pfam" id="PF13092">
    <property type="entry name" value="CENP-L"/>
    <property type="match status" value="1"/>
</dbReference>
<comment type="caution">
    <text evidence="1">The sequence shown here is derived from an EMBL/GenBank/DDBJ whole genome shotgun (WGS) entry which is preliminary data.</text>
</comment>
<gene>
    <name evidence="1" type="ORF">EDD36DRAFT_437231</name>
</gene>
<dbReference type="Proteomes" id="UP001203852">
    <property type="component" value="Unassembled WGS sequence"/>
</dbReference>
<evidence type="ECO:0000313" key="1">
    <source>
        <dbReference type="EMBL" id="KAI1612574.1"/>
    </source>
</evidence>
<dbReference type="AlphaFoldDB" id="A0AAN6DW89"/>
<proteinExistence type="predicted"/>
<accession>A0AAN6DW89</accession>
<evidence type="ECO:0000313" key="2">
    <source>
        <dbReference type="Proteomes" id="UP001203852"/>
    </source>
</evidence>
<dbReference type="InterPro" id="IPR025204">
    <property type="entry name" value="CENP-L"/>
</dbReference>
<protein>
    <submittedName>
        <fullName evidence="1">Uncharacterized protein</fullName>
    </submittedName>
</protein>
<reference evidence="1" key="1">
    <citation type="journal article" date="2022" name="bioRxiv">
        <title>Deciphering the potential niche of two novel black yeast fungi from a biological soil crust based on their genomes, phenotypes, and melanin regulation.</title>
        <authorList>
            <consortium name="DOE Joint Genome Institute"/>
            <person name="Carr E.C."/>
            <person name="Barton Q."/>
            <person name="Grambo S."/>
            <person name="Sullivan M."/>
            <person name="Renfro C.M."/>
            <person name="Kuo A."/>
            <person name="Pangilinan J."/>
            <person name="Lipzen A."/>
            <person name="Keymanesh K."/>
            <person name="Savage E."/>
            <person name="Barry K."/>
            <person name="Grigoriev I.V."/>
            <person name="Riekhof W.R."/>
            <person name="Harris S.S."/>
        </authorList>
    </citation>
    <scope>NUCLEOTIDE SEQUENCE</scope>
    <source>
        <strain evidence="1">JF 03-4F</strain>
    </source>
</reference>